<keyword evidence="2" id="KW-1185">Reference proteome</keyword>
<protein>
    <submittedName>
        <fullName evidence="1">Uncharacterized protein</fullName>
    </submittedName>
</protein>
<proteinExistence type="predicted"/>
<name>A0A9X9WZN8_9PROT</name>
<dbReference type="Proteomes" id="UP001138751">
    <property type="component" value="Unassembled WGS sequence"/>
</dbReference>
<gene>
    <name evidence="1" type="ORF">GXW76_15665</name>
</gene>
<reference evidence="1" key="2">
    <citation type="journal article" date="2021" name="Syst. Appl. Microbiol.">
        <title>Roseomonas hellenica sp. nov., isolated from roots of wild-growing Alkanna tinctoria.</title>
        <authorList>
            <person name="Rat A."/>
            <person name="Naranjo H.D."/>
            <person name="Lebbe L."/>
            <person name="Cnockaert M."/>
            <person name="Krigas N."/>
            <person name="Grigoriadou K."/>
            <person name="Maloupa E."/>
            <person name="Willems A."/>
        </authorList>
    </citation>
    <scope>NUCLEOTIDE SEQUENCE</scope>
    <source>
        <strain evidence="1">LMG 31231</strain>
    </source>
</reference>
<accession>A0A9X9WZN8</accession>
<dbReference type="EMBL" id="JAAEDM010000045">
    <property type="protein sequence ID" value="MBR0672617.1"/>
    <property type="molecule type" value="Genomic_DNA"/>
</dbReference>
<organism evidence="1 2">
    <name type="scientific">Neoroseomonas soli</name>
    <dbReference type="NCBI Taxonomy" id="1081025"/>
    <lineage>
        <taxon>Bacteria</taxon>
        <taxon>Pseudomonadati</taxon>
        <taxon>Pseudomonadota</taxon>
        <taxon>Alphaproteobacteria</taxon>
        <taxon>Acetobacterales</taxon>
        <taxon>Acetobacteraceae</taxon>
        <taxon>Neoroseomonas</taxon>
    </lineage>
</organism>
<evidence type="ECO:0000313" key="1">
    <source>
        <dbReference type="EMBL" id="MBR0672617.1"/>
    </source>
</evidence>
<dbReference type="RefSeq" id="WP_211863033.1">
    <property type="nucleotide sequence ID" value="NZ_JAAEDM010000045.1"/>
</dbReference>
<sequence>MDEAKLTLEPDSDGTDLSAILMMLTYVAAECRRLGSEEAARHASMAAKLVRGSRIRGVADRVARGDDMRIAPLH</sequence>
<dbReference type="AlphaFoldDB" id="A0A9X9WZN8"/>
<evidence type="ECO:0000313" key="2">
    <source>
        <dbReference type="Proteomes" id="UP001138751"/>
    </source>
</evidence>
<comment type="caution">
    <text evidence="1">The sequence shown here is derived from an EMBL/GenBank/DDBJ whole genome shotgun (WGS) entry which is preliminary data.</text>
</comment>
<reference evidence="1" key="1">
    <citation type="submission" date="2020-01" db="EMBL/GenBank/DDBJ databases">
        <authorList>
            <person name="Rat A."/>
        </authorList>
    </citation>
    <scope>NUCLEOTIDE SEQUENCE</scope>
    <source>
        <strain evidence="1">LMG 31231</strain>
    </source>
</reference>